<dbReference type="PROSITE" id="PS00028">
    <property type="entry name" value="ZINC_FINGER_C2H2_1"/>
    <property type="match status" value="1"/>
</dbReference>
<evidence type="ECO:0000313" key="5">
    <source>
        <dbReference type="Proteomes" id="UP000242287"/>
    </source>
</evidence>
<evidence type="ECO:0000313" key="4">
    <source>
        <dbReference type="EMBL" id="PFH47098.1"/>
    </source>
</evidence>
<dbReference type="GO" id="GO:0008270">
    <property type="term" value="F:zinc ion binding"/>
    <property type="evidence" value="ECO:0007669"/>
    <property type="project" value="UniProtKB-KW"/>
</dbReference>
<organism evidence="4 5">
    <name type="scientific">Amanita thiersii Skay4041</name>
    <dbReference type="NCBI Taxonomy" id="703135"/>
    <lineage>
        <taxon>Eukaryota</taxon>
        <taxon>Fungi</taxon>
        <taxon>Dikarya</taxon>
        <taxon>Basidiomycota</taxon>
        <taxon>Agaricomycotina</taxon>
        <taxon>Agaricomycetes</taxon>
        <taxon>Agaricomycetidae</taxon>
        <taxon>Agaricales</taxon>
        <taxon>Pluteineae</taxon>
        <taxon>Amanitaceae</taxon>
        <taxon>Amanita</taxon>
    </lineage>
</organism>
<dbReference type="Gene3D" id="3.30.160.60">
    <property type="entry name" value="Classic Zinc Finger"/>
    <property type="match status" value="1"/>
</dbReference>
<keyword evidence="1" id="KW-0479">Metal-binding</keyword>
<sequence>MFLEAEQRIYKFQNGYSYLWTDNGYDQPGIALCDEGNTSSYSDLDLEMRDIYDTLYWEENDAIPESPRLVPISPVLDPPTPGPLLSDFSTSEPSSGPLKQEPVIVELPIPKRSKKGQIMLRVQPDRASRRKRESMAPYPKRKLPQAPRETRTRRLVTISGFSKRNVKVSPQDVDKEANRLISEHSRKIKNLKCEICVKHKCHRKPPKRFSDLLRHVETHRDHLAVGNNSSRGLEQGVCKQCKRLFSRKDSLGRHQKESHGRRCQ</sequence>
<reference evidence="4 5" key="1">
    <citation type="submission" date="2014-02" db="EMBL/GenBank/DDBJ databases">
        <title>Transposable element dynamics among asymbiotic and ectomycorrhizal Amanita fungi.</title>
        <authorList>
            <consortium name="DOE Joint Genome Institute"/>
            <person name="Hess J."/>
            <person name="Skrede I."/>
            <person name="Wolfe B."/>
            <person name="LaButti K."/>
            <person name="Ohm R.A."/>
            <person name="Grigoriev I.V."/>
            <person name="Pringle A."/>
        </authorList>
    </citation>
    <scope>NUCLEOTIDE SEQUENCE [LARGE SCALE GENOMIC DNA]</scope>
    <source>
        <strain evidence="4 5">SKay4041</strain>
    </source>
</reference>
<dbReference type="Proteomes" id="UP000242287">
    <property type="component" value="Unassembled WGS sequence"/>
</dbReference>
<protein>
    <recommendedName>
        <fullName evidence="3">C2H2-type domain-containing protein</fullName>
    </recommendedName>
</protein>
<feature type="domain" description="C2H2-type" evidence="3">
    <location>
        <begin position="236"/>
        <end position="259"/>
    </location>
</feature>
<keyword evidence="5" id="KW-1185">Reference proteome</keyword>
<gene>
    <name evidence="4" type="ORF">AMATHDRAFT_68415</name>
</gene>
<dbReference type="InterPro" id="IPR013087">
    <property type="entry name" value="Znf_C2H2_type"/>
</dbReference>
<evidence type="ECO:0000259" key="3">
    <source>
        <dbReference type="PROSITE" id="PS50157"/>
    </source>
</evidence>
<dbReference type="EMBL" id="KZ302134">
    <property type="protein sequence ID" value="PFH47098.1"/>
    <property type="molecule type" value="Genomic_DNA"/>
</dbReference>
<keyword evidence="1" id="KW-0862">Zinc</keyword>
<accession>A0A2A9NAI6</accession>
<feature type="region of interest" description="Disordered" evidence="2">
    <location>
        <begin position="115"/>
        <end position="150"/>
    </location>
</feature>
<proteinExistence type="predicted"/>
<keyword evidence="1" id="KW-0863">Zinc-finger</keyword>
<evidence type="ECO:0000256" key="2">
    <source>
        <dbReference type="SAM" id="MobiDB-lite"/>
    </source>
</evidence>
<dbReference type="PROSITE" id="PS50157">
    <property type="entry name" value="ZINC_FINGER_C2H2_2"/>
    <property type="match status" value="1"/>
</dbReference>
<name>A0A2A9NAI6_9AGAR</name>
<evidence type="ECO:0000256" key="1">
    <source>
        <dbReference type="PROSITE-ProRule" id="PRU00042"/>
    </source>
</evidence>
<dbReference type="AlphaFoldDB" id="A0A2A9NAI6"/>